<dbReference type="AlphaFoldDB" id="A0A8H7Y646"/>
<dbReference type="GO" id="GO:0005739">
    <property type="term" value="C:mitochondrion"/>
    <property type="evidence" value="ECO:0007669"/>
    <property type="project" value="UniProtKB-SubCell"/>
</dbReference>
<evidence type="ECO:0000259" key="6">
    <source>
        <dbReference type="SMART" id="SM01155"/>
    </source>
</evidence>
<comment type="caution">
    <text evidence="7">The sequence shown here is derived from an EMBL/GenBank/DDBJ whole genome shotgun (WGS) entry which is preliminary data.</text>
</comment>
<comment type="subcellular location">
    <subcellularLocation>
        <location evidence="1">Mitochondrion</location>
    </subcellularLocation>
</comment>
<organism evidence="7">
    <name type="scientific">Psilocybe cubensis</name>
    <name type="common">Psychedelic mushroom</name>
    <name type="synonym">Stropharia cubensis</name>
    <dbReference type="NCBI Taxonomy" id="181762"/>
    <lineage>
        <taxon>Eukaryota</taxon>
        <taxon>Fungi</taxon>
        <taxon>Dikarya</taxon>
        <taxon>Basidiomycota</taxon>
        <taxon>Agaricomycotina</taxon>
        <taxon>Agaricomycetes</taxon>
        <taxon>Agaricomycetidae</taxon>
        <taxon>Agaricales</taxon>
        <taxon>Agaricineae</taxon>
        <taxon>Strophariaceae</taxon>
        <taxon>Psilocybe</taxon>
    </lineage>
</organism>
<feature type="compositionally biased region" description="Basic residues" evidence="5">
    <location>
        <begin position="252"/>
        <end position="268"/>
    </location>
</feature>
<dbReference type="OrthoDB" id="3268560at2759"/>
<accession>A0A8H7Y646</accession>
<feature type="domain" description="Ribosomal protein mS38 C-terminal" evidence="6">
    <location>
        <begin position="245"/>
        <end position="277"/>
    </location>
</feature>
<feature type="region of interest" description="Disordered" evidence="5">
    <location>
        <begin position="34"/>
        <end position="105"/>
    </location>
</feature>
<protein>
    <recommendedName>
        <fullName evidence="4">Small ribosomal subunit protein mS38</fullName>
    </recommendedName>
</protein>
<feature type="region of interest" description="Disordered" evidence="5">
    <location>
        <begin position="252"/>
        <end position="277"/>
    </location>
</feature>
<dbReference type="PANTHER" id="PTHR32035">
    <property type="entry name" value="AURORA KINASE A-INTERACTING PROTEIN"/>
    <property type="match status" value="1"/>
</dbReference>
<sequence length="277" mass="30845">MSALYRLLYLPASRRSYSSYFSSKSGGGRYFNSAKSPKNAVVPAKNNTKTDSPAEVTQDSVQSTATRPNAVVSSSIAESKSSPTNASTSTSAPSTSENTTNAASQPSDLANAFSEFTNNHIPQVSISSKDFKMHQFFSLHRPLLLISQPTSIFRQVPANYPLFSALQPEVEHPPAPKYGLGTTKDLFIDPDAEAARQLTRALTLSKAGATLAWEKTMKHLGLDVSKDADRINLQQQFDKEWEEVLLDSTKRKRRKKMKKHKLRKRRRATRAERLRLK</sequence>
<evidence type="ECO:0000256" key="5">
    <source>
        <dbReference type="SAM" id="MobiDB-lite"/>
    </source>
</evidence>
<evidence type="ECO:0000256" key="4">
    <source>
        <dbReference type="ARBA" id="ARBA00035682"/>
    </source>
</evidence>
<dbReference type="SMART" id="SM01155">
    <property type="entry name" value="DUF1713"/>
    <property type="match status" value="1"/>
</dbReference>
<dbReference type="PANTHER" id="PTHR32035:SF3">
    <property type="entry name" value="SMALL RIBOSOMAL SUBUNIT PROTEIN MS38"/>
    <property type="match status" value="1"/>
</dbReference>
<feature type="compositionally biased region" description="Low complexity" evidence="5">
    <location>
        <begin position="73"/>
        <end position="104"/>
    </location>
</feature>
<dbReference type="Pfam" id="PF08213">
    <property type="entry name" value="COX24_C"/>
    <property type="match status" value="1"/>
</dbReference>
<evidence type="ECO:0000256" key="1">
    <source>
        <dbReference type="ARBA" id="ARBA00004173"/>
    </source>
</evidence>
<proteinExistence type="inferred from homology"/>
<gene>
    <name evidence="7" type="ORF">JR316_003959</name>
</gene>
<reference evidence="7" key="1">
    <citation type="submission" date="2021-02" db="EMBL/GenBank/DDBJ databases">
        <title>Psilocybe cubensis genome.</title>
        <authorList>
            <person name="Mckernan K.J."/>
            <person name="Crawford S."/>
            <person name="Trippe A."/>
            <person name="Kane L.T."/>
            <person name="Mclaughlin S."/>
        </authorList>
    </citation>
    <scope>NUCLEOTIDE SEQUENCE [LARGE SCALE GENOMIC DNA]</scope>
    <source>
        <strain evidence="7">MGC-MH-2018</strain>
    </source>
</reference>
<keyword evidence="2" id="KW-0496">Mitochondrion</keyword>
<dbReference type="InterPro" id="IPR013177">
    <property type="entry name" value="Ribosomal_mS38_C"/>
</dbReference>
<evidence type="ECO:0000313" key="7">
    <source>
        <dbReference type="EMBL" id="KAG5171870.1"/>
    </source>
</evidence>
<evidence type="ECO:0000256" key="3">
    <source>
        <dbReference type="ARBA" id="ARBA00035647"/>
    </source>
</evidence>
<dbReference type="EMBL" id="JAFIQS010000003">
    <property type="protein sequence ID" value="KAG5171870.1"/>
    <property type="molecule type" value="Genomic_DNA"/>
</dbReference>
<name>A0A8H7Y646_PSICU</name>
<comment type="similarity">
    <text evidence="3">Belongs to the mitochondrion-specific ribosomal protein mS38 family.</text>
</comment>
<feature type="compositionally biased region" description="Polar residues" evidence="5">
    <location>
        <begin position="45"/>
        <end position="67"/>
    </location>
</feature>
<evidence type="ECO:0000256" key="2">
    <source>
        <dbReference type="ARBA" id="ARBA00023128"/>
    </source>
</evidence>